<keyword evidence="4" id="KW-1185">Reference proteome</keyword>
<feature type="compositionally biased region" description="Low complexity" evidence="1">
    <location>
        <begin position="500"/>
        <end position="512"/>
    </location>
</feature>
<dbReference type="OrthoDB" id="2498550at2759"/>
<organism evidence="3 4">
    <name type="scientific">Puccinia sorghi</name>
    <dbReference type="NCBI Taxonomy" id="27349"/>
    <lineage>
        <taxon>Eukaryota</taxon>
        <taxon>Fungi</taxon>
        <taxon>Dikarya</taxon>
        <taxon>Basidiomycota</taxon>
        <taxon>Pucciniomycotina</taxon>
        <taxon>Pucciniomycetes</taxon>
        <taxon>Pucciniales</taxon>
        <taxon>Pucciniaceae</taxon>
        <taxon>Puccinia</taxon>
    </lineage>
</organism>
<keyword evidence="2" id="KW-0812">Transmembrane</keyword>
<feature type="region of interest" description="Disordered" evidence="1">
    <location>
        <begin position="1305"/>
        <end position="1346"/>
    </location>
</feature>
<protein>
    <submittedName>
        <fullName evidence="3">Uncharacterized protein</fullName>
    </submittedName>
</protein>
<feature type="region of interest" description="Disordered" evidence="1">
    <location>
        <begin position="491"/>
        <end position="512"/>
    </location>
</feature>
<sequence length="1414" mass="163279">MNPACCQATCRIFFPDPASKITTTQPAAILQPIIRHFEPESEWIPATKLFSPHSSPLLLPALDNLIIQTNSTISLSLPHLSPQESKTYQDFIHSQTLPKSPLFKPSFSFLNSKPHHYKHTKNFHHHQHTVLEELKQSPLLQTISHPNNITSSSNRILLPMHLFNSKILKPLNLEASNSNPLLALLNFIPTTTFDPLKNSPQYIHNKFSSPNCNINFFIILAHLEKLRDFLQFITLIAGFYRANISTSNSIPNLQPASPIIISKHPAIQAAFKLSSLQYWSFRNYSFLLFQWIPALLSLDLTAFLGYSTLLISFYYILISFLLYEFYLLTAGCNDLKINPSSASLLHPMEYEGYDLGIPSKGTSKLTWIKIKNLRKTTPYFITITLVLLSLYLPVTRVCMEVLVWGNNLWPIDNYYIKNQDQNLNLAEQLPVEVRGSLIDPLEFCYRTTITNHAFEARGLLLFLSILILLALGAWFPFRFYRALRSASFTRNPPDEQPGNSQPLPHMSPSSHSPAGLSERFSYFFHGKSVVFLFFFFSSGTLHHQASKQDDKWASVRTIMNRFSIKFIIIFLTTIPVKDNCIFIQKWQTSRYLIDLMRYMFLSLAFLLVWLFQAFWKPYRFQSLNLINDLNIKFCLFLRSASLPLDGFFFPSPGSSWALAAMYILNIHYLVIHFKRTKRLLSSFNKTLQIDEALFSKDCDFGKEVVRRVWHESLCTFLRTTCRLLGMPEYRMAEGKKLQWREEVSSGAPYLLNFEHTHGERLVENFRLLERLGTQRYREASRRVLLAGDGSDESQEALTQRMIQSDYTGPDCFWKPPDRADHRKGVTTFFGRADVVPFPFMVVFKYDQDPTPVCISRVTELRAFVAQNQHPQVRMRRKVRLLLRALENQEVFAPISVPWEEALQATKSRRPRWLKRADSSLVSFRSGILKIHRNCQNEWQGYNFNSGFLVSIHYKDGQSTKSNGSTVSRLQYTRLHGSLGLRDDFTVTPTLAKLFQDNHPIIRTTIGRVEQALASHRSHFWGQATSKQNTMSFSFLEVFFQDQGVSSDQFSKKLTSHLLLNETNQQLRLLPHLCRASLAVMEERIHKINQNKLNQWWFVIFDDIYRRNYSILNRLSNRPEDFSPHYRDSICYKPMTRNLLERYLKERKVFEGESEVYTEEDWEASGEARSRKEGVFHSGLLNRIYLHLDLFMFEEEDRAAEEGERQGRRSGCGGEEDWLPRSKLYQGVYGADEASNDGEANGGMWRRLKRGLRSRLLLEEPFGEAEEETLDVDDGESQQAAHQLIKLGPWRNFIKRLSTCTTLPDPSLDPNRAAHQDVASSHSNLKGTHHSTARPPSSDGPPESTCYSGSQYSAQCLSDFDIADHSPFLSQDLSADSVYKVHFYYYCLGYMVEKDYKKKGLHVGKEKRHMEEMRL</sequence>
<dbReference type="VEuPathDB" id="FungiDB:VP01_228g3"/>
<reference evidence="3 4" key="1">
    <citation type="submission" date="2015-08" db="EMBL/GenBank/DDBJ databases">
        <title>Next Generation Sequencing and Analysis of the Genome of Puccinia sorghi L Schw, the Causal Agent of Maize Common Rust.</title>
        <authorList>
            <person name="Rochi L."/>
            <person name="Burguener G."/>
            <person name="Darino M."/>
            <person name="Turjanski A."/>
            <person name="Kreff E."/>
            <person name="Dieguez M.J."/>
            <person name="Sacco F."/>
        </authorList>
    </citation>
    <scope>NUCLEOTIDE SEQUENCE [LARGE SCALE GENOMIC DNA]</scope>
    <source>
        <strain evidence="3 4">RO10H11247</strain>
    </source>
</reference>
<evidence type="ECO:0000256" key="2">
    <source>
        <dbReference type="SAM" id="Phobius"/>
    </source>
</evidence>
<keyword evidence="2" id="KW-1133">Transmembrane helix</keyword>
<comment type="caution">
    <text evidence="3">The sequence shown here is derived from an EMBL/GenBank/DDBJ whole genome shotgun (WGS) entry which is preliminary data.</text>
</comment>
<gene>
    <name evidence="3" type="ORF">VP01_228g3</name>
</gene>
<accession>A0A0L6V9W6</accession>
<evidence type="ECO:0000313" key="3">
    <source>
        <dbReference type="EMBL" id="KNZ56900.1"/>
    </source>
</evidence>
<feature type="transmembrane region" description="Helical" evidence="2">
    <location>
        <begin position="562"/>
        <end position="583"/>
    </location>
</feature>
<name>A0A0L6V9W6_9BASI</name>
<feature type="transmembrane region" description="Helical" evidence="2">
    <location>
        <begin position="459"/>
        <end position="480"/>
    </location>
</feature>
<proteinExistence type="predicted"/>
<dbReference type="Proteomes" id="UP000037035">
    <property type="component" value="Unassembled WGS sequence"/>
</dbReference>
<evidence type="ECO:0000313" key="4">
    <source>
        <dbReference type="Proteomes" id="UP000037035"/>
    </source>
</evidence>
<dbReference type="EMBL" id="LAVV01007158">
    <property type="protein sequence ID" value="KNZ56900.1"/>
    <property type="molecule type" value="Genomic_DNA"/>
</dbReference>
<evidence type="ECO:0000256" key="1">
    <source>
        <dbReference type="SAM" id="MobiDB-lite"/>
    </source>
</evidence>
<feature type="transmembrane region" description="Helical" evidence="2">
    <location>
        <begin position="522"/>
        <end position="542"/>
    </location>
</feature>
<keyword evidence="2" id="KW-0472">Membrane</keyword>
<feature type="transmembrane region" description="Helical" evidence="2">
    <location>
        <begin position="595"/>
        <end position="615"/>
    </location>
</feature>
<dbReference type="STRING" id="27349.A0A0L6V9W6"/>
<feature type="transmembrane region" description="Helical" evidence="2">
    <location>
        <begin position="312"/>
        <end position="329"/>
    </location>
</feature>
<feature type="transmembrane region" description="Helical" evidence="2">
    <location>
        <begin position="379"/>
        <end position="404"/>
    </location>
</feature>